<feature type="compositionally biased region" description="Polar residues" evidence="1">
    <location>
        <begin position="35"/>
        <end position="49"/>
    </location>
</feature>
<feature type="region of interest" description="Disordered" evidence="1">
    <location>
        <begin position="525"/>
        <end position="544"/>
    </location>
</feature>
<feature type="compositionally biased region" description="Low complexity" evidence="1">
    <location>
        <begin position="880"/>
        <end position="892"/>
    </location>
</feature>
<feature type="compositionally biased region" description="Polar residues" evidence="1">
    <location>
        <begin position="527"/>
        <end position="537"/>
    </location>
</feature>
<reference evidence="2 3" key="2">
    <citation type="submission" date="2016-05" db="EMBL/GenBank/DDBJ databases">
        <title>Lineage-specific infection strategies underlie the spectrum of fungal disease in amphibians.</title>
        <authorList>
            <person name="Cuomo C.A."/>
            <person name="Farrer R.A."/>
            <person name="James T."/>
            <person name="Longcore J."/>
            <person name="Birren B."/>
        </authorList>
    </citation>
    <scope>NUCLEOTIDE SEQUENCE [LARGE SCALE GENOMIC DNA]</scope>
    <source>
        <strain evidence="2 3">JEL423</strain>
    </source>
</reference>
<evidence type="ECO:0000313" key="3">
    <source>
        <dbReference type="Proteomes" id="UP000077115"/>
    </source>
</evidence>
<proteinExistence type="predicted"/>
<dbReference type="EMBL" id="DS022301">
    <property type="protein sequence ID" value="OAJ37707.1"/>
    <property type="molecule type" value="Genomic_DNA"/>
</dbReference>
<feature type="region of interest" description="Disordered" evidence="1">
    <location>
        <begin position="921"/>
        <end position="942"/>
    </location>
</feature>
<gene>
    <name evidence="2" type="ORF">BDEG_21703</name>
</gene>
<name>A0A177WC77_BATDL</name>
<reference evidence="2 3" key="1">
    <citation type="submission" date="2006-10" db="EMBL/GenBank/DDBJ databases">
        <title>The Genome Sequence of Batrachochytrium dendrobatidis JEL423.</title>
        <authorList>
            <consortium name="The Broad Institute Genome Sequencing Platform"/>
            <person name="Birren B."/>
            <person name="Lander E."/>
            <person name="Galagan J."/>
            <person name="Cuomo C."/>
            <person name="Devon K."/>
            <person name="Jaffe D."/>
            <person name="Butler J."/>
            <person name="Alvarez P."/>
            <person name="Gnerre S."/>
            <person name="Grabherr M."/>
            <person name="Kleber M."/>
            <person name="Mauceli E."/>
            <person name="Brockman W."/>
            <person name="Young S."/>
            <person name="LaButti K."/>
            <person name="Sykes S."/>
            <person name="DeCaprio D."/>
            <person name="Crawford M."/>
            <person name="Koehrsen M."/>
            <person name="Engels R."/>
            <person name="Montgomery P."/>
            <person name="Pearson M."/>
            <person name="Howarth C."/>
            <person name="Larson L."/>
            <person name="White J."/>
            <person name="O'Leary S."/>
            <person name="Kodira C."/>
            <person name="Zeng Q."/>
            <person name="Yandava C."/>
            <person name="Alvarado L."/>
            <person name="Longcore J."/>
            <person name="James T."/>
        </authorList>
    </citation>
    <scope>NUCLEOTIDE SEQUENCE [LARGE SCALE GENOMIC DNA]</scope>
    <source>
        <strain evidence="2 3">JEL423</strain>
    </source>
</reference>
<feature type="region of interest" description="Disordered" evidence="1">
    <location>
        <begin position="861"/>
        <end position="898"/>
    </location>
</feature>
<dbReference type="OrthoDB" id="120976at2759"/>
<dbReference type="AlphaFoldDB" id="A0A177WC77"/>
<feature type="compositionally biased region" description="Polar residues" evidence="1">
    <location>
        <begin position="16"/>
        <end position="26"/>
    </location>
</feature>
<feature type="region of interest" description="Disordered" evidence="1">
    <location>
        <begin position="1"/>
        <end position="58"/>
    </location>
</feature>
<sequence length="1007" mass="113766">MRGPKGDRKCSKGKNVISSQRNTSTEIHQEKEFNTVKSSCSSESMQRGDNTNSNFAASTSPTASAFASIFSDISRFSRTDKLSSPRGHTSSDSEQHIPVYHERKRQLNLSRARERIYDVNLVSAQMPHYEPLLDANLQDYFNSPNTRNHLIRLGLIDEEGNIVSAKLFKYSQIQLDKKEYEDAFRTRQIEREIDRDIELAIHKHSMTQHLRTNRIGRTDENPSPFPNFFQHFPISMHTTALLYLESSHSKLKAEHIFLKRLQSQSLTKLGALGVTSAEVEARLKIVERNHKKESEKKAIQFRKGLTTPAQKKLDSSRTSHEAVKNHQIEHDHQLPDIFTLAKHEYEIGNTLMAETYLRQLLSIVKKKSSLTSSLKQQDNHSRLANKSVSISFDTIVDKSSNDEINEDALKKHESTLSDPKCNDSSQHRQFVRPKSARPSRNSTFPSSTAFSDCESEGDTDFDLHSINNLDTELSRNASQQDDSTDLGSFKNVDSTPEIKSISHMTPRESVKILIHEDPAVGSVFKTIDSSDNTNNKDVSSDSEHYEPVVHLDSGSVKEDHERIIIESCDSHISEHSIETRQQNISNLSGLKHDVYSHDQDHEIIEHPVESNLDCLEDSNINNAAIDQQFQQDASKSANSHEAVAIDRSRIHSESSEYDILHYPKLHHDVHASQSRNVSEWVLVEQDHLEDYTHDDCFQENFDDKANLKTNKAVQPQEKSTNVLHSETNIYEHQNDNHTQSKIMHSVSDTANGLATELDFDEYSQNKPNPEDSKSDENNQHSKSTYSDDEFDYKKEYVDEQQAQLLTKASDFHIGKTEIEADHCTGEAWKRQDHSTVNGDQHSDKKLECASNHKISIDQISNRSNNNVSKHQQFQAKQGISKSGLISRSSSTSHPLNKDAKNKIVYRSAALYTPKIKEVSNLKNPLSNSARNQNTHGSMSLDKAKNTALPESAPISRVSSAHNELHHSTKKISAHGSMSLDKAKNTALPESAPISRVSSAHNELHHST</sequence>
<feature type="region of interest" description="Disordered" evidence="1">
    <location>
        <begin position="761"/>
        <end position="791"/>
    </location>
</feature>
<dbReference type="PANTHER" id="PTHR23034:SF2">
    <property type="entry name" value="GLUTAMATE-RICH PROTEIN 3"/>
    <property type="match status" value="1"/>
</dbReference>
<dbReference type="eggNOG" id="ENOG502R5PB">
    <property type="taxonomic scope" value="Eukaryota"/>
</dbReference>
<accession>A0A177WC77</accession>
<feature type="compositionally biased region" description="Basic and acidic residues" evidence="1">
    <location>
        <begin position="768"/>
        <end position="779"/>
    </location>
</feature>
<feature type="compositionally biased region" description="Basic and acidic residues" evidence="1">
    <location>
        <begin position="1"/>
        <end position="10"/>
    </location>
</feature>
<dbReference type="PANTHER" id="PTHR23034">
    <property type="entry name" value="GLUTAMATE-RICH PROTEIN 3"/>
    <property type="match status" value="1"/>
</dbReference>
<evidence type="ECO:0000313" key="2">
    <source>
        <dbReference type="EMBL" id="OAJ37707.1"/>
    </source>
</evidence>
<protein>
    <submittedName>
        <fullName evidence="2">Uncharacterized protein</fullName>
    </submittedName>
</protein>
<feature type="compositionally biased region" description="Polar residues" evidence="1">
    <location>
        <begin position="921"/>
        <end position="937"/>
    </location>
</feature>
<feature type="region of interest" description="Disordered" evidence="1">
    <location>
        <begin position="473"/>
        <end position="493"/>
    </location>
</feature>
<dbReference type="VEuPathDB" id="FungiDB:BDEG_21703"/>
<evidence type="ECO:0000256" key="1">
    <source>
        <dbReference type="SAM" id="MobiDB-lite"/>
    </source>
</evidence>
<feature type="compositionally biased region" description="Polar residues" evidence="1">
    <location>
        <begin position="438"/>
        <end position="450"/>
    </location>
</feature>
<feature type="compositionally biased region" description="Polar residues" evidence="1">
    <location>
        <begin position="861"/>
        <end position="879"/>
    </location>
</feature>
<dbReference type="Proteomes" id="UP000077115">
    <property type="component" value="Unassembled WGS sequence"/>
</dbReference>
<feature type="region of interest" description="Disordered" evidence="1">
    <location>
        <begin position="955"/>
        <end position="1007"/>
    </location>
</feature>
<dbReference type="InterPro" id="IPR027962">
    <property type="entry name" value="ERICH3"/>
</dbReference>
<organism evidence="2 3">
    <name type="scientific">Batrachochytrium dendrobatidis (strain JEL423)</name>
    <dbReference type="NCBI Taxonomy" id="403673"/>
    <lineage>
        <taxon>Eukaryota</taxon>
        <taxon>Fungi</taxon>
        <taxon>Fungi incertae sedis</taxon>
        <taxon>Chytridiomycota</taxon>
        <taxon>Chytridiomycota incertae sedis</taxon>
        <taxon>Chytridiomycetes</taxon>
        <taxon>Rhizophydiales</taxon>
        <taxon>Rhizophydiales incertae sedis</taxon>
        <taxon>Batrachochytrium</taxon>
    </lineage>
</organism>
<feature type="region of interest" description="Disordered" evidence="1">
    <location>
        <begin position="412"/>
        <end position="457"/>
    </location>
</feature>